<dbReference type="InterPro" id="IPR004323">
    <property type="entry name" value="Ion_tolerance_CutA"/>
</dbReference>
<dbReference type="Proteomes" id="UP000643403">
    <property type="component" value="Unassembled WGS sequence"/>
</dbReference>
<dbReference type="PANTHER" id="PTHR23419:SF8">
    <property type="entry name" value="FI09726P"/>
    <property type="match status" value="1"/>
</dbReference>
<keyword evidence="3" id="KW-1185">Reference proteome</keyword>
<evidence type="ECO:0000313" key="2">
    <source>
        <dbReference type="EMBL" id="GGZ65332.1"/>
    </source>
</evidence>
<dbReference type="RefSeq" id="WP_189449286.1">
    <property type="nucleotide sequence ID" value="NZ_BMXY01000002.1"/>
</dbReference>
<accession>A0ABQ3C271</accession>
<organism evidence="2 3">
    <name type="scientific">Cognatilysobacter xinjiangensis</name>
    <dbReference type="NCBI Taxonomy" id="546892"/>
    <lineage>
        <taxon>Bacteria</taxon>
        <taxon>Pseudomonadati</taxon>
        <taxon>Pseudomonadota</taxon>
        <taxon>Gammaproteobacteria</taxon>
        <taxon>Lysobacterales</taxon>
        <taxon>Lysobacteraceae</taxon>
        <taxon>Cognatilysobacter</taxon>
    </lineage>
</organism>
<proteinExistence type="inferred from homology"/>
<name>A0ABQ3C271_9GAMM</name>
<reference evidence="3" key="1">
    <citation type="journal article" date="2019" name="Int. J. Syst. Evol. Microbiol.">
        <title>The Global Catalogue of Microorganisms (GCM) 10K type strain sequencing project: providing services to taxonomists for standard genome sequencing and annotation.</title>
        <authorList>
            <consortium name="The Broad Institute Genomics Platform"/>
            <consortium name="The Broad Institute Genome Sequencing Center for Infectious Disease"/>
            <person name="Wu L."/>
            <person name="Ma J."/>
        </authorList>
    </citation>
    <scope>NUCLEOTIDE SEQUENCE [LARGE SCALE GENOMIC DNA]</scope>
    <source>
        <strain evidence="3">KCTC 22558</strain>
    </source>
</reference>
<dbReference type="Gene3D" id="3.30.70.120">
    <property type="match status" value="1"/>
</dbReference>
<dbReference type="PANTHER" id="PTHR23419">
    <property type="entry name" value="DIVALENT CATION TOLERANCE CUTA-RELATED"/>
    <property type="match status" value="1"/>
</dbReference>
<dbReference type="InterPro" id="IPR011322">
    <property type="entry name" value="N-reg_PII-like_a/b"/>
</dbReference>
<comment type="caution">
    <text evidence="2">The sequence shown here is derived from an EMBL/GenBank/DDBJ whole genome shotgun (WGS) entry which is preliminary data.</text>
</comment>
<dbReference type="InterPro" id="IPR015867">
    <property type="entry name" value="N-reg_PII/ATP_PRibTrfase_C"/>
</dbReference>
<evidence type="ECO:0000313" key="3">
    <source>
        <dbReference type="Proteomes" id="UP000643403"/>
    </source>
</evidence>
<dbReference type="SUPFAM" id="SSF54913">
    <property type="entry name" value="GlnB-like"/>
    <property type="match status" value="1"/>
</dbReference>
<dbReference type="Pfam" id="PF03091">
    <property type="entry name" value="CutA1"/>
    <property type="match status" value="1"/>
</dbReference>
<evidence type="ECO:0000256" key="1">
    <source>
        <dbReference type="ARBA" id="ARBA00010169"/>
    </source>
</evidence>
<gene>
    <name evidence="2" type="primary">cutA</name>
    <name evidence="2" type="ORF">GCM10008101_18910</name>
</gene>
<sequence>MAAVVIHCTCPDATTAERIATALVGERLAACVQQLPGLRSTYRWQGRVEHAGEILLLIKTAADRTAAVFERVRALHPYDVPELLALDARDGTPDYLDWVIAQSRDDA</sequence>
<protein>
    <submittedName>
        <fullName evidence="2">Divalent cation tolerance protein</fullName>
    </submittedName>
</protein>
<dbReference type="EMBL" id="BMXY01000002">
    <property type="protein sequence ID" value="GGZ65332.1"/>
    <property type="molecule type" value="Genomic_DNA"/>
</dbReference>
<comment type="similarity">
    <text evidence="1">Belongs to the CutA family.</text>
</comment>